<dbReference type="InterPro" id="IPR019775">
    <property type="entry name" value="WD40_repeat_CS"/>
</dbReference>
<sequence length="818" mass="87354">MSGPWFPDRSTTRVLLIGTAHYDNSGLPGIDAVAKNLESLERALTDPDVGLLDEPDHCRVLLDASDQAAVGAALAWAVREADSLLLVYYAGHGVLDDDGLLHLALRTTDPEHTGFSAVPMELLKRNIGRARAQARVLLLDCCFSGRAVSAMAQPDSLVSGQLDMTGTYVLTSTTATAPSHAPAGSAYTAFTGALLRALSVPEPLTLDGIHEYVDRELAGLGLPRPQCRSVGAARHLALVRGPVAERRHVRERPQGEASFDIVRPAQITKGNVGACLLLAVLAFALAWVLAWDVLRYPATVAAAAGLFVFWLGYGSIVTSYWRRLVVDADGLSAEGRKGVHQRAWEDIARLTLVEPESPPGRLSAAAHLVIRLRPDTELNNEVHPLPNDGGYAWHLGTFRLPTDELLAALRAYAPVGIRVERKRFAPPGTTASAPSASQTGPAADSAADPGESYRAPRRRSALVFLALTAATVASAEYLDRRNTPAALTGHTDDVVCVRFNANGTLLASGGDDKSVRVWDPHTHHNTRTFTGHESEIESVRFADDYTVVSCDGETLRCWDVNDSRDPVVITTSWARLNGYVAAGPGDPAGDHRRLLLWDVRTGRLQGSLAGHSGAVTSCAWSGSGGYLVTGCLDGTLRLWNAVTRKATATLKGPESSVDAVLFGPDGNTVISAGDDGTVRIWDIRTGGVVAVFRTGEVKSLGYGNQGRTLYCMNSSGKLRLWDWATRKPVAALQVDSLYADTLSAWQGTLVLGQEGTVRLVDMGTGRSRALPVPFMPWGASTGFRVSGTAIASDGLTIAAGCTDDRIRLWKRDSTGAVF</sequence>
<feature type="repeat" description="WD" evidence="3">
    <location>
        <begin position="608"/>
        <end position="649"/>
    </location>
</feature>
<evidence type="ECO:0000256" key="2">
    <source>
        <dbReference type="ARBA" id="ARBA00022737"/>
    </source>
</evidence>
<dbReference type="AlphaFoldDB" id="A0A7X1LPH2"/>
<feature type="repeat" description="WD" evidence="3">
    <location>
        <begin position="529"/>
        <end position="568"/>
    </location>
</feature>
<evidence type="ECO:0000256" key="1">
    <source>
        <dbReference type="ARBA" id="ARBA00022574"/>
    </source>
</evidence>
<evidence type="ECO:0000259" key="6">
    <source>
        <dbReference type="Pfam" id="PF00656"/>
    </source>
</evidence>
<evidence type="ECO:0000313" key="7">
    <source>
        <dbReference type="EMBL" id="MBC2864487.1"/>
    </source>
</evidence>
<dbReference type="SUPFAM" id="SSF52129">
    <property type="entry name" value="Caspase-like"/>
    <property type="match status" value="1"/>
</dbReference>
<dbReference type="InterPro" id="IPR050505">
    <property type="entry name" value="WDR55/POC1"/>
</dbReference>
<dbReference type="Pfam" id="PF00400">
    <property type="entry name" value="WD40"/>
    <property type="match status" value="4"/>
</dbReference>
<dbReference type="GO" id="GO:0004197">
    <property type="term" value="F:cysteine-type endopeptidase activity"/>
    <property type="evidence" value="ECO:0007669"/>
    <property type="project" value="InterPro"/>
</dbReference>
<evidence type="ECO:0000313" key="8">
    <source>
        <dbReference type="Proteomes" id="UP000517694"/>
    </source>
</evidence>
<dbReference type="Gene3D" id="3.40.50.1460">
    <property type="match status" value="1"/>
</dbReference>
<dbReference type="InterPro" id="IPR015943">
    <property type="entry name" value="WD40/YVTN_repeat-like_dom_sf"/>
</dbReference>
<keyword evidence="5" id="KW-1133">Transmembrane helix</keyword>
<dbReference type="Proteomes" id="UP000517694">
    <property type="component" value="Unassembled WGS sequence"/>
</dbReference>
<evidence type="ECO:0000256" key="4">
    <source>
        <dbReference type="SAM" id="MobiDB-lite"/>
    </source>
</evidence>
<keyword evidence="5" id="KW-0812">Transmembrane</keyword>
<dbReference type="OrthoDB" id="3542505at2"/>
<feature type="repeat" description="WD" evidence="3">
    <location>
        <begin position="487"/>
        <end position="528"/>
    </location>
</feature>
<gene>
    <name evidence="7" type="ORF">H1R13_05600</name>
</gene>
<comment type="caution">
    <text evidence="7">The sequence shown here is derived from an EMBL/GenBank/DDBJ whole genome shotgun (WGS) entry which is preliminary data.</text>
</comment>
<dbReference type="PROSITE" id="PS50082">
    <property type="entry name" value="WD_REPEATS_2"/>
    <property type="match status" value="4"/>
</dbReference>
<dbReference type="NCBIfam" id="NF047832">
    <property type="entry name" value="caspase_w_EACC1"/>
    <property type="match status" value="1"/>
</dbReference>
<dbReference type="PRINTS" id="PR00320">
    <property type="entry name" value="GPROTEINBRPT"/>
</dbReference>
<feature type="transmembrane region" description="Helical" evidence="5">
    <location>
        <begin position="272"/>
        <end position="290"/>
    </location>
</feature>
<dbReference type="PANTHER" id="PTHR44019">
    <property type="entry name" value="WD REPEAT-CONTAINING PROTEIN 55"/>
    <property type="match status" value="1"/>
</dbReference>
<dbReference type="GO" id="GO:0006508">
    <property type="term" value="P:proteolysis"/>
    <property type="evidence" value="ECO:0007669"/>
    <property type="project" value="InterPro"/>
</dbReference>
<dbReference type="EMBL" id="JACMHY010000002">
    <property type="protein sequence ID" value="MBC2864487.1"/>
    <property type="molecule type" value="Genomic_DNA"/>
</dbReference>
<dbReference type="InterPro" id="IPR036322">
    <property type="entry name" value="WD40_repeat_dom_sf"/>
</dbReference>
<dbReference type="PANTHER" id="PTHR44019:SF8">
    <property type="entry name" value="POC1 CENTRIOLAR PROTEIN HOMOLOG"/>
    <property type="match status" value="1"/>
</dbReference>
<dbReference type="CDD" id="cd00200">
    <property type="entry name" value="WD40"/>
    <property type="match status" value="1"/>
</dbReference>
<dbReference type="Pfam" id="PF00656">
    <property type="entry name" value="Peptidase_C14"/>
    <property type="match status" value="1"/>
</dbReference>
<organism evidence="7 8">
    <name type="scientific">Streptomyces mexicanus</name>
    <dbReference type="NCBI Taxonomy" id="178566"/>
    <lineage>
        <taxon>Bacteria</taxon>
        <taxon>Bacillati</taxon>
        <taxon>Actinomycetota</taxon>
        <taxon>Actinomycetes</taxon>
        <taxon>Kitasatosporales</taxon>
        <taxon>Streptomycetaceae</taxon>
        <taxon>Streptomyces</taxon>
    </lineage>
</organism>
<dbReference type="InterPro" id="IPR029030">
    <property type="entry name" value="Caspase-like_dom_sf"/>
</dbReference>
<keyword evidence="1 3" id="KW-0853">WD repeat</keyword>
<feature type="repeat" description="WD" evidence="3">
    <location>
        <begin position="650"/>
        <end position="691"/>
    </location>
</feature>
<name>A0A7X1LPH2_9ACTN</name>
<protein>
    <submittedName>
        <fullName evidence="7">Caspase family protein</fullName>
    </submittedName>
</protein>
<feature type="transmembrane region" description="Helical" evidence="5">
    <location>
        <begin position="296"/>
        <end position="313"/>
    </location>
</feature>
<dbReference type="InterPro" id="IPR011600">
    <property type="entry name" value="Pept_C14_caspase"/>
</dbReference>
<keyword evidence="5" id="KW-0472">Membrane</keyword>
<dbReference type="RefSeq" id="WP_159672313.1">
    <property type="nucleotide sequence ID" value="NZ_JACMHY010000002.1"/>
</dbReference>
<keyword evidence="8" id="KW-1185">Reference proteome</keyword>
<evidence type="ECO:0000256" key="3">
    <source>
        <dbReference type="PROSITE-ProRule" id="PRU00221"/>
    </source>
</evidence>
<dbReference type="PROSITE" id="PS00678">
    <property type="entry name" value="WD_REPEATS_1"/>
    <property type="match status" value="1"/>
</dbReference>
<reference evidence="7 8" key="1">
    <citation type="submission" date="2020-08" db="EMBL/GenBank/DDBJ databases">
        <title>Whole-Genome Sequence of French Clinical Streptomyces mexicanus Strain Q0842.</title>
        <authorList>
            <person name="Boxberger M."/>
            <person name="La Scola B."/>
        </authorList>
    </citation>
    <scope>NUCLEOTIDE SEQUENCE [LARGE SCALE GENOMIC DNA]</scope>
    <source>
        <strain evidence="7 8">Marseille-Q0842</strain>
    </source>
</reference>
<feature type="region of interest" description="Disordered" evidence="4">
    <location>
        <begin position="425"/>
        <end position="452"/>
    </location>
</feature>
<feature type="domain" description="Peptidase C14 caspase" evidence="6">
    <location>
        <begin position="13"/>
        <end position="218"/>
    </location>
</feature>
<dbReference type="InterPro" id="IPR001680">
    <property type="entry name" value="WD40_rpt"/>
</dbReference>
<proteinExistence type="predicted"/>
<dbReference type="SMART" id="SM00320">
    <property type="entry name" value="WD40"/>
    <property type="match status" value="6"/>
</dbReference>
<evidence type="ECO:0000256" key="5">
    <source>
        <dbReference type="SAM" id="Phobius"/>
    </source>
</evidence>
<dbReference type="SUPFAM" id="SSF50978">
    <property type="entry name" value="WD40 repeat-like"/>
    <property type="match status" value="1"/>
</dbReference>
<accession>A0A7X1LPH2</accession>
<feature type="compositionally biased region" description="Low complexity" evidence="4">
    <location>
        <begin position="425"/>
        <end position="443"/>
    </location>
</feature>
<dbReference type="PROSITE" id="PS50294">
    <property type="entry name" value="WD_REPEATS_REGION"/>
    <property type="match status" value="3"/>
</dbReference>
<dbReference type="Gene3D" id="2.130.10.10">
    <property type="entry name" value="YVTN repeat-like/Quinoprotein amine dehydrogenase"/>
    <property type="match status" value="2"/>
</dbReference>
<dbReference type="InterPro" id="IPR020472">
    <property type="entry name" value="WD40_PAC1"/>
</dbReference>
<keyword evidence="2" id="KW-0677">Repeat</keyword>